<dbReference type="CDD" id="cd00154">
    <property type="entry name" value="Rab"/>
    <property type="match status" value="1"/>
</dbReference>
<keyword evidence="1" id="KW-0547">Nucleotide-binding</keyword>
<dbReference type="PROSITE" id="PS51421">
    <property type="entry name" value="RAS"/>
    <property type="match status" value="2"/>
</dbReference>
<proteinExistence type="predicted"/>
<dbReference type="PRINTS" id="PR00449">
    <property type="entry name" value="RASTRNSFRMNG"/>
</dbReference>
<evidence type="ECO:0000313" key="4">
    <source>
        <dbReference type="EMBL" id="CAF1405084.1"/>
    </source>
</evidence>
<dbReference type="PROSITE" id="PS51420">
    <property type="entry name" value="RHO"/>
    <property type="match status" value="1"/>
</dbReference>
<keyword evidence="5" id="KW-1185">Reference proteome</keyword>
<reference evidence="4" key="1">
    <citation type="submission" date="2021-02" db="EMBL/GenBank/DDBJ databases">
        <authorList>
            <person name="Nowell W R."/>
        </authorList>
    </citation>
    <scope>NUCLEOTIDE SEQUENCE</scope>
</reference>
<evidence type="ECO:0000313" key="3">
    <source>
        <dbReference type="EMBL" id="CAF1120603.1"/>
    </source>
</evidence>
<name>A0A815LD66_9BILA</name>
<dbReference type="SMART" id="SM00174">
    <property type="entry name" value="RHO"/>
    <property type="match status" value="1"/>
</dbReference>
<dbReference type="InterPro" id="IPR050227">
    <property type="entry name" value="Rab"/>
</dbReference>
<dbReference type="GO" id="GO:0003924">
    <property type="term" value="F:GTPase activity"/>
    <property type="evidence" value="ECO:0007669"/>
    <property type="project" value="InterPro"/>
</dbReference>
<protein>
    <submittedName>
        <fullName evidence="4">Uncharacterized protein</fullName>
    </submittedName>
</protein>
<keyword evidence="2" id="KW-0342">GTP-binding</keyword>
<dbReference type="Proteomes" id="UP000663877">
    <property type="component" value="Unassembled WGS sequence"/>
</dbReference>
<dbReference type="EMBL" id="CAJNOI010000141">
    <property type="protein sequence ID" value="CAF1120603.1"/>
    <property type="molecule type" value="Genomic_DNA"/>
</dbReference>
<dbReference type="PROSITE" id="PS51419">
    <property type="entry name" value="RAB"/>
    <property type="match status" value="2"/>
</dbReference>
<dbReference type="SMART" id="SM00175">
    <property type="entry name" value="RAB"/>
    <property type="match status" value="1"/>
</dbReference>
<dbReference type="FunFam" id="3.40.50.300:FF:001447">
    <property type="entry name" value="Ras-related protein Rab-1B"/>
    <property type="match status" value="2"/>
</dbReference>
<sequence length="287" mass="31944">MWTHEIDNIISTDLNKLLVGNKCDLTAERVADYAQAKDLADSLSIPYVETSAKNASNVQEEFKAKINYLISTTSGIPIEISDISAKCSIKPLETTIETNVEDNRIFKLVVLGDSGVGKTSLFLRFANDAFNDIFLPTVGVDFMNHVIKHNGTTTKLHIWDTAGQERFRSLISSYCRDFKGAIVVFDVTNLKSFENVTRWLQEIDENSNNDVKTLLVGNKCDLTLERVIDHAQAKNLADSLNILYVETSAKNTTNVELAFMSLVSEIMPNQSSVKIDGTDIEIGLQEK</sequence>
<organism evidence="4 5">
    <name type="scientific">Adineta steineri</name>
    <dbReference type="NCBI Taxonomy" id="433720"/>
    <lineage>
        <taxon>Eukaryota</taxon>
        <taxon>Metazoa</taxon>
        <taxon>Spiralia</taxon>
        <taxon>Gnathifera</taxon>
        <taxon>Rotifera</taxon>
        <taxon>Eurotatoria</taxon>
        <taxon>Bdelloidea</taxon>
        <taxon>Adinetida</taxon>
        <taxon>Adinetidae</taxon>
        <taxon>Adineta</taxon>
    </lineage>
</organism>
<dbReference type="OrthoDB" id="6609578at2759"/>
<dbReference type="InterPro" id="IPR001806">
    <property type="entry name" value="Small_GTPase"/>
</dbReference>
<dbReference type="PANTHER" id="PTHR47977">
    <property type="entry name" value="RAS-RELATED PROTEIN RAB"/>
    <property type="match status" value="1"/>
</dbReference>
<dbReference type="EMBL" id="CAJNOM010000380">
    <property type="protein sequence ID" value="CAF1405084.1"/>
    <property type="molecule type" value="Genomic_DNA"/>
</dbReference>
<dbReference type="SMART" id="SM00176">
    <property type="entry name" value="RAN"/>
    <property type="match status" value="1"/>
</dbReference>
<dbReference type="Gene3D" id="3.40.50.300">
    <property type="entry name" value="P-loop containing nucleotide triphosphate hydrolases"/>
    <property type="match status" value="2"/>
</dbReference>
<dbReference type="NCBIfam" id="TIGR00231">
    <property type="entry name" value="small_GTP"/>
    <property type="match status" value="1"/>
</dbReference>
<dbReference type="SUPFAM" id="SSF52540">
    <property type="entry name" value="P-loop containing nucleoside triphosphate hydrolases"/>
    <property type="match status" value="2"/>
</dbReference>
<dbReference type="Pfam" id="PF00071">
    <property type="entry name" value="Ras"/>
    <property type="match status" value="2"/>
</dbReference>
<accession>A0A815LD66</accession>
<dbReference type="AlphaFoldDB" id="A0A815LD66"/>
<dbReference type="GO" id="GO:0005525">
    <property type="term" value="F:GTP binding"/>
    <property type="evidence" value="ECO:0007669"/>
    <property type="project" value="UniProtKB-KW"/>
</dbReference>
<comment type="caution">
    <text evidence="4">The sequence shown here is derived from an EMBL/GenBank/DDBJ whole genome shotgun (WGS) entry which is preliminary data.</text>
</comment>
<dbReference type="Proteomes" id="UP000663832">
    <property type="component" value="Unassembled WGS sequence"/>
</dbReference>
<evidence type="ECO:0000256" key="2">
    <source>
        <dbReference type="ARBA" id="ARBA00023134"/>
    </source>
</evidence>
<gene>
    <name evidence="3" type="ORF">BJG266_LOCUS22433</name>
    <name evidence="4" type="ORF">QVE165_LOCUS37057</name>
</gene>
<evidence type="ECO:0000313" key="5">
    <source>
        <dbReference type="Proteomes" id="UP000663832"/>
    </source>
</evidence>
<evidence type="ECO:0000256" key="1">
    <source>
        <dbReference type="ARBA" id="ARBA00022741"/>
    </source>
</evidence>
<dbReference type="InterPro" id="IPR005225">
    <property type="entry name" value="Small_GTP-bd"/>
</dbReference>
<dbReference type="InterPro" id="IPR027417">
    <property type="entry name" value="P-loop_NTPase"/>
</dbReference>
<dbReference type="SMART" id="SM00173">
    <property type="entry name" value="RAS"/>
    <property type="match status" value="1"/>
</dbReference>